<dbReference type="Pfam" id="PF25298">
    <property type="entry name" value="Baculo_FP_2nd"/>
    <property type="match status" value="1"/>
</dbReference>
<name>A0A9N9QJY2_9CUCU</name>
<feature type="coiled-coil region" evidence="1">
    <location>
        <begin position="50"/>
        <end position="105"/>
    </location>
</feature>
<organism evidence="3 4">
    <name type="scientific">Ceutorhynchus assimilis</name>
    <name type="common">cabbage seed weevil</name>
    <dbReference type="NCBI Taxonomy" id="467358"/>
    <lineage>
        <taxon>Eukaryota</taxon>
        <taxon>Metazoa</taxon>
        <taxon>Ecdysozoa</taxon>
        <taxon>Arthropoda</taxon>
        <taxon>Hexapoda</taxon>
        <taxon>Insecta</taxon>
        <taxon>Pterygota</taxon>
        <taxon>Neoptera</taxon>
        <taxon>Endopterygota</taxon>
        <taxon>Coleoptera</taxon>
        <taxon>Polyphaga</taxon>
        <taxon>Cucujiformia</taxon>
        <taxon>Curculionidae</taxon>
        <taxon>Ceutorhynchinae</taxon>
        <taxon>Ceutorhynchus</taxon>
    </lineage>
</organism>
<keyword evidence="4" id="KW-1185">Reference proteome</keyword>
<accession>A0A9N9QJY2</accession>
<dbReference type="Proteomes" id="UP001152799">
    <property type="component" value="Chromosome 9"/>
</dbReference>
<sequence>MHKLNNHFYCDDCKAHTKNQVRKSMDMSMSNTHEPKETKDDCDGVLLECINELRREIRDLRNDLKFYAEQYEVQKEKNSMFSKEILALKKVNEDMSRELVKLKGQSIVKDIENRANNIVIIGIKSSLDEIRNGPREVEIRAEKVLKYVDPTLKSEDVKLKILSPTKDNTPILAIFRSVDVKHQVMQKRKQIGKIVSNKCNMTGSHLIYLNDDMPKETKELFMSARTLNGHGFKFIWAKDGKIFVRKKENDPVLRINSMEDIEKIKQGD</sequence>
<gene>
    <name evidence="3" type="ORF">CEUTPL_LOCUS13959</name>
</gene>
<evidence type="ECO:0000259" key="2">
    <source>
        <dbReference type="Pfam" id="PF25298"/>
    </source>
</evidence>
<dbReference type="OrthoDB" id="6772181at2759"/>
<dbReference type="EMBL" id="OU892285">
    <property type="protein sequence ID" value="CAG9773570.1"/>
    <property type="molecule type" value="Genomic_DNA"/>
</dbReference>
<proteinExistence type="predicted"/>
<dbReference type="AlphaFoldDB" id="A0A9N9QJY2"/>
<keyword evidence="1" id="KW-0175">Coiled coil</keyword>
<evidence type="ECO:0000313" key="3">
    <source>
        <dbReference type="EMBL" id="CAG9773570.1"/>
    </source>
</evidence>
<evidence type="ECO:0000256" key="1">
    <source>
        <dbReference type="SAM" id="Coils"/>
    </source>
</evidence>
<protein>
    <recommendedName>
        <fullName evidence="2">FP protein C-terminal domain-containing protein</fullName>
    </recommendedName>
</protein>
<evidence type="ECO:0000313" key="4">
    <source>
        <dbReference type="Proteomes" id="UP001152799"/>
    </source>
</evidence>
<feature type="domain" description="FP protein C-terminal" evidence="2">
    <location>
        <begin position="215"/>
        <end position="265"/>
    </location>
</feature>
<reference evidence="3" key="1">
    <citation type="submission" date="2022-01" db="EMBL/GenBank/DDBJ databases">
        <authorList>
            <person name="King R."/>
        </authorList>
    </citation>
    <scope>NUCLEOTIDE SEQUENCE</scope>
</reference>
<dbReference type="InterPro" id="IPR057251">
    <property type="entry name" value="FP_C"/>
</dbReference>